<gene>
    <name evidence="3" type="ORF">LuPra_05773</name>
</gene>
<feature type="chain" id="PRO_5007511999" evidence="1">
    <location>
        <begin position="22"/>
        <end position="551"/>
    </location>
</feature>
<dbReference type="AlphaFoldDB" id="A0A143PUS7"/>
<dbReference type="CDD" id="cd00063">
    <property type="entry name" value="FN3"/>
    <property type="match status" value="1"/>
</dbReference>
<reference evidence="3 4" key="1">
    <citation type="journal article" date="2016" name="Genome Announc.">
        <title>First Complete Genome Sequence of a Subdivision 6 Acidobacterium Strain.</title>
        <authorList>
            <person name="Huang S."/>
            <person name="Vieira S."/>
            <person name="Bunk B."/>
            <person name="Riedel T."/>
            <person name="Sproer C."/>
            <person name="Overmann J."/>
        </authorList>
    </citation>
    <scope>NUCLEOTIDE SEQUENCE [LARGE SCALE GENOMIC DNA]</scope>
    <source>
        <strain evidence="4">DSM 100886 HEG_-6_39</strain>
    </source>
</reference>
<dbReference type="EMBL" id="CP015136">
    <property type="protein sequence ID" value="AMY12497.1"/>
    <property type="molecule type" value="Genomic_DNA"/>
</dbReference>
<protein>
    <submittedName>
        <fullName evidence="3">FecR protein</fullName>
    </submittedName>
</protein>
<feature type="domain" description="LysM" evidence="2">
    <location>
        <begin position="34"/>
        <end position="81"/>
    </location>
</feature>
<dbReference type="PROSITE" id="PS51782">
    <property type="entry name" value="LYSM"/>
    <property type="match status" value="1"/>
</dbReference>
<dbReference type="InterPro" id="IPR016930">
    <property type="entry name" value="UCP029644"/>
</dbReference>
<proteinExistence type="predicted"/>
<dbReference type="InterPro" id="IPR018392">
    <property type="entry name" value="LysM"/>
</dbReference>
<organism evidence="3 4">
    <name type="scientific">Luteitalea pratensis</name>
    <dbReference type="NCBI Taxonomy" id="1855912"/>
    <lineage>
        <taxon>Bacteria</taxon>
        <taxon>Pseudomonadati</taxon>
        <taxon>Acidobacteriota</taxon>
        <taxon>Vicinamibacteria</taxon>
        <taxon>Vicinamibacterales</taxon>
        <taxon>Vicinamibacteraceae</taxon>
        <taxon>Luteitalea</taxon>
    </lineage>
</organism>
<reference evidence="4" key="2">
    <citation type="submission" date="2016-04" db="EMBL/GenBank/DDBJ databases">
        <title>First Complete Genome Sequence of a Subdivision 6 Acidobacterium.</title>
        <authorList>
            <person name="Huang S."/>
            <person name="Vieira S."/>
            <person name="Bunk B."/>
            <person name="Riedel T."/>
            <person name="Sproeer C."/>
            <person name="Overmann J."/>
        </authorList>
    </citation>
    <scope>NUCLEOTIDE SEQUENCE [LARGE SCALE GENOMIC DNA]</scope>
    <source>
        <strain evidence="4">DSM 100886 HEG_-6_39</strain>
    </source>
</reference>
<dbReference type="InterPro" id="IPR036779">
    <property type="entry name" value="LysM_dom_sf"/>
</dbReference>
<dbReference type="Gene3D" id="3.10.350.10">
    <property type="entry name" value="LysM domain"/>
    <property type="match status" value="1"/>
</dbReference>
<dbReference type="PIRSF" id="PIRSF029644">
    <property type="entry name" value="UCP029644"/>
    <property type="match status" value="1"/>
</dbReference>
<name>A0A143PUS7_LUTPR</name>
<dbReference type="InterPro" id="IPR003961">
    <property type="entry name" value="FN3_dom"/>
</dbReference>
<evidence type="ECO:0000313" key="3">
    <source>
        <dbReference type="EMBL" id="AMY12497.1"/>
    </source>
</evidence>
<accession>A0A143PUS7</accession>
<sequence precursor="true">MSLRRVSCSLLIAGLSATVEAQGPPAPLTPDDTYTHTIVRGDTLIRLAEQLLSEPHRWSIVARLNKVRNPKRLRPGRTLAFPLDRMRSLPGEARVLWVRGKPRVETAGAGTVLALLGATLAPGDSVVTADDESVKLQLSTGSLVTLGEQARITLVELRTLAGPQVSRTRVDVQRGRVESSVVPATHPAQKHEISTPVVIATVRGTEFRVSVGTDAASVATEVTDGSVGVGRGPENVALPAGYGMRARVGVPLAPPRALLPQTDLAALSASSARLPVRVRWPAIAGATAYRVSVAPSGDAPALEDQQVPSPEVTWPDLADGIYRIAVRGIDADDLEGLEATATFTVDARPVPPLVKSSGDGVTYGDSVALEWTRPDGVEAFDLQVATDDGFAATRSEQTAIREVTATLALPPGRYVWRVASRVGEDRGPWGDPTVVELRARPAAGPAPDASVQKRDLTLRWSAGAPGDRYVVQMAADPWFGAAIVDAEVDAPMITVPRPTPGRYHVRVRVVNAEGVSGPFGPTQSLDIPKPPRSKWWWILLPLGAGALVAAF</sequence>
<dbReference type="Gene3D" id="2.60.120.1440">
    <property type="match status" value="1"/>
</dbReference>
<feature type="signal peptide" evidence="1">
    <location>
        <begin position="1"/>
        <end position="21"/>
    </location>
</feature>
<dbReference type="Proteomes" id="UP000076079">
    <property type="component" value="Chromosome"/>
</dbReference>
<keyword evidence="1" id="KW-0732">Signal</keyword>
<dbReference type="InterPro" id="IPR013783">
    <property type="entry name" value="Ig-like_fold"/>
</dbReference>
<evidence type="ECO:0000259" key="2">
    <source>
        <dbReference type="PROSITE" id="PS51782"/>
    </source>
</evidence>
<evidence type="ECO:0000313" key="4">
    <source>
        <dbReference type="Proteomes" id="UP000076079"/>
    </source>
</evidence>
<dbReference type="InterPro" id="IPR036116">
    <property type="entry name" value="FN3_sf"/>
</dbReference>
<dbReference type="Pfam" id="PF01476">
    <property type="entry name" value="LysM"/>
    <property type="match status" value="1"/>
</dbReference>
<dbReference type="STRING" id="1855912.LuPra_05773"/>
<dbReference type="KEGG" id="abac:LuPra_05773"/>
<dbReference type="InterPro" id="IPR006860">
    <property type="entry name" value="FecR"/>
</dbReference>
<dbReference type="CDD" id="cd00118">
    <property type="entry name" value="LysM"/>
    <property type="match status" value="1"/>
</dbReference>
<keyword evidence="4" id="KW-1185">Reference proteome</keyword>
<dbReference type="SMART" id="SM00060">
    <property type="entry name" value="FN3"/>
    <property type="match status" value="2"/>
</dbReference>
<dbReference type="Pfam" id="PF04773">
    <property type="entry name" value="FecR"/>
    <property type="match status" value="1"/>
</dbReference>
<dbReference type="RefSeq" id="WP_110173951.1">
    <property type="nucleotide sequence ID" value="NZ_CP015136.1"/>
</dbReference>
<dbReference type="Gene3D" id="2.60.40.10">
    <property type="entry name" value="Immunoglobulins"/>
    <property type="match status" value="3"/>
</dbReference>
<evidence type="ECO:0000256" key="1">
    <source>
        <dbReference type="SAM" id="SignalP"/>
    </source>
</evidence>
<dbReference type="SUPFAM" id="SSF49265">
    <property type="entry name" value="Fibronectin type III"/>
    <property type="match status" value="1"/>
</dbReference>
<dbReference type="PANTHER" id="PTHR38731">
    <property type="entry name" value="LIPL45-RELATED LIPOPROTEIN-RELATED"/>
    <property type="match status" value="1"/>
</dbReference>